<protein>
    <submittedName>
        <fullName evidence="1">Uncharacterized protein</fullName>
    </submittedName>
</protein>
<evidence type="ECO:0000313" key="2">
    <source>
        <dbReference type="Proteomes" id="UP001367508"/>
    </source>
</evidence>
<evidence type="ECO:0000313" key="1">
    <source>
        <dbReference type="EMBL" id="KAK7363070.1"/>
    </source>
</evidence>
<sequence>MIGDGWKWGVRVSLKSTPKPSFKGPQYSRRWLPASLDTKFQSSDGLCNCWQSAQSMSLKRLSRTMKDVHETWIETYSLGRSGAGEALDQNVSDQIPFQQLQGQKWQLLQTIVLVMHDDNMSKGESGRCRRRFQFHSGRECCNSSELKILKYKERWYSNINSLPVLEMGFRRPNHSEKIGSYFGEYRNSQSFEDLILNVECIIMPMAKHRKKIEGSSMFVFFPLRTC</sequence>
<reference evidence="1 2" key="1">
    <citation type="submission" date="2024-01" db="EMBL/GenBank/DDBJ databases">
        <title>The genomes of 5 underutilized Papilionoideae crops provide insights into root nodulation and disease resistanc.</title>
        <authorList>
            <person name="Jiang F."/>
        </authorList>
    </citation>
    <scope>NUCLEOTIDE SEQUENCE [LARGE SCALE GENOMIC DNA]</scope>
    <source>
        <strain evidence="1">LVBAO_FW01</strain>
        <tissue evidence="1">Leaves</tissue>
    </source>
</reference>
<proteinExistence type="predicted"/>
<keyword evidence="2" id="KW-1185">Reference proteome</keyword>
<dbReference type="Proteomes" id="UP001367508">
    <property type="component" value="Unassembled WGS sequence"/>
</dbReference>
<dbReference type="EMBL" id="JAYMYQ010000001">
    <property type="protein sequence ID" value="KAK7363070.1"/>
    <property type="molecule type" value="Genomic_DNA"/>
</dbReference>
<accession>A0AAN9MXW6</accession>
<organism evidence="1 2">
    <name type="scientific">Canavalia gladiata</name>
    <name type="common">Sword bean</name>
    <name type="synonym">Dolichos gladiatus</name>
    <dbReference type="NCBI Taxonomy" id="3824"/>
    <lineage>
        <taxon>Eukaryota</taxon>
        <taxon>Viridiplantae</taxon>
        <taxon>Streptophyta</taxon>
        <taxon>Embryophyta</taxon>
        <taxon>Tracheophyta</taxon>
        <taxon>Spermatophyta</taxon>
        <taxon>Magnoliopsida</taxon>
        <taxon>eudicotyledons</taxon>
        <taxon>Gunneridae</taxon>
        <taxon>Pentapetalae</taxon>
        <taxon>rosids</taxon>
        <taxon>fabids</taxon>
        <taxon>Fabales</taxon>
        <taxon>Fabaceae</taxon>
        <taxon>Papilionoideae</taxon>
        <taxon>50 kb inversion clade</taxon>
        <taxon>NPAAA clade</taxon>
        <taxon>indigoferoid/millettioid clade</taxon>
        <taxon>Phaseoleae</taxon>
        <taxon>Canavalia</taxon>
    </lineage>
</organism>
<name>A0AAN9MXW6_CANGL</name>
<dbReference type="AlphaFoldDB" id="A0AAN9MXW6"/>
<comment type="caution">
    <text evidence="1">The sequence shown here is derived from an EMBL/GenBank/DDBJ whole genome shotgun (WGS) entry which is preliminary data.</text>
</comment>
<gene>
    <name evidence="1" type="ORF">VNO77_05199</name>
</gene>